<accession>A0A6G1C758</accession>
<dbReference type="AlphaFoldDB" id="A0A6G1C758"/>
<evidence type="ECO:0000256" key="1">
    <source>
        <dbReference type="SAM" id="MobiDB-lite"/>
    </source>
</evidence>
<sequence>MEWREPCVPPDQTETTSRRPGVSCPNPTAHAAGGRRARHRTPRLAVSRINDDNCGASPIFYDEQLHHDADAAQMGVVRRGSGAEQRTAPVPVAVAESSSMVPAVDRSTYLRSTSRDVAE</sequence>
<evidence type="ECO:0000313" key="2">
    <source>
        <dbReference type="EMBL" id="KAF0895986.1"/>
    </source>
</evidence>
<organism evidence="2 3">
    <name type="scientific">Oryza meyeriana var. granulata</name>
    <dbReference type="NCBI Taxonomy" id="110450"/>
    <lineage>
        <taxon>Eukaryota</taxon>
        <taxon>Viridiplantae</taxon>
        <taxon>Streptophyta</taxon>
        <taxon>Embryophyta</taxon>
        <taxon>Tracheophyta</taxon>
        <taxon>Spermatophyta</taxon>
        <taxon>Magnoliopsida</taxon>
        <taxon>Liliopsida</taxon>
        <taxon>Poales</taxon>
        <taxon>Poaceae</taxon>
        <taxon>BOP clade</taxon>
        <taxon>Oryzoideae</taxon>
        <taxon>Oryzeae</taxon>
        <taxon>Oryzinae</taxon>
        <taxon>Oryza</taxon>
        <taxon>Oryza meyeriana</taxon>
    </lineage>
</organism>
<proteinExistence type="predicted"/>
<name>A0A6G1C758_9ORYZ</name>
<comment type="caution">
    <text evidence="2">The sequence shown here is derived from an EMBL/GenBank/DDBJ whole genome shotgun (WGS) entry which is preliminary data.</text>
</comment>
<gene>
    <name evidence="2" type="ORF">E2562_018125</name>
</gene>
<reference evidence="2 3" key="1">
    <citation type="submission" date="2019-11" db="EMBL/GenBank/DDBJ databases">
        <title>Whole genome sequence of Oryza granulata.</title>
        <authorList>
            <person name="Li W."/>
        </authorList>
    </citation>
    <scope>NUCLEOTIDE SEQUENCE [LARGE SCALE GENOMIC DNA]</scope>
    <source>
        <strain evidence="3">cv. Menghai</strain>
        <tissue evidence="2">Leaf</tissue>
    </source>
</reference>
<protein>
    <submittedName>
        <fullName evidence="2">Uncharacterized protein</fullName>
    </submittedName>
</protein>
<dbReference type="Proteomes" id="UP000479710">
    <property type="component" value="Unassembled WGS sequence"/>
</dbReference>
<dbReference type="EMBL" id="SPHZ02000010">
    <property type="protein sequence ID" value="KAF0895986.1"/>
    <property type="molecule type" value="Genomic_DNA"/>
</dbReference>
<feature type="region of interest" description="Disordered" evidence="1">
    <location>
        <begin position="1"/>
        <end position="41"/>
    </location>
</feature>
<evidence type="ECO:0000313" key="3">
    <source>
        <dbReference type="Proteomes" id="UP000479710"/>
    </source>
</evidence>
<keyword evidence="3" id="KW-1185">Reference proteome</keyword>